<evidence type="ECO:0000313" key="6">
    <source>
        <dbReference type="EMBL" id="KAJ5066129.1"/>
    </source>
</evidence>
<keyword evidence="3" id="KW-0175">Coiled coil</keyword>
<dbReference type="EMBL" id="JAPDFW010000147">
    <property type="protein sequence ID" value="KAJ5066129.1"/>
    <property type="molecule type" value="Genomic_DNA"/>
</dbReference>
<dbReference type="Gene3D" id="1.20.5.110">
    <property type="match status" value="1"/>
</dbReference>
<evidence type="ECO:0000256" key="4">
    <source>
        <dbReference type="SAM" id="MobiDB-lite"/>
    </source>
</evidence>
<dbReference type="GO" id="GO:0019905">
    <property type="term" value="F:syntaxin binding"/>
    <property type="evidence" value="ECO:0007669"/>
    <property type="project" value="TreeGrafter"/>
</dbReference>
<dbReference type="PANTHER" id="PTHR10241:SF25">
    <property type="entry name" value="TOMOSYN, ISOFORM C"/>
    <property type="match status" value="1"/>
</dbReference>
<dbReference type="SUPFAM" id="SSF50978">
    <property type="entry name" value="WD40 repeat-like"/>
    <property type="match status" value="1"/>
</dbReference>
<evidence type="ECO:0000256" key="1">
    <source>
        <dbReference type="ARBA" id="ARBA00004496"/>
    </source>
</evidence>
<keyword evidence="2" id="KW-0963">Cytoplasm</keyword>
<evidence type="ECO:0000259" key="5">
    <source>
        <dbReference type="PROSITE" id="PS50892"/>
    </source>
</evidence>
<dbReference type="PROSITE" id="PS50892">
    <property type="entry name" value="V_SNARE"/>
    <property type="match status" value="1"/>
</dbReference>
<evidence type="ECO:0000256" key="2">
    <source>
        <dbReference type="ARBA" id="ARBA00022490"/>
    </source>
</evidence>
<dbReference type="GO" id="GO:0005737">
    <property type="term" value="C:cytoplasm"/>
    <property type="evidence" value="ECO:0007669"/>
    <property type="project" value="UniProtKB-SubCell"/>
</dbReference>
<protein>
    <submittedName>
        <fullName evidence="6">Tomosyn isoform c</fullName>
    </submittedName>
</protein>
<feature type="compositionally biased region" description="Basic and acidic residues" evidence="4">
    <location>
        <begin position="217"/>
        <end position="271"/>
    </location>
</feature>
<evidence type="ECO:0000256" key="3">
    <source>
        <dbReference type="PROSITE-ProRule" id="PRU00290"/>
    </source>
</evidence>
<proteinExistence type="predicted"/>
<dbReference type="SUPFAM" id="SSF58038">
    <property type="entry name" value="SNARE fusion complex"/>
    <property type="match status" value="1"/>
</dbReference>
<dbReference type="GO" id="GO:0045159">
    <property type="term" value="F:myosin II binding"/>
    <property type="evidence" value="ECO:0007669"/>
    <property type="project" value="TreeGrafter"/>
</dbReference>
<dbReference type="GO" id="GO:0005096">
    <property type="term" value="F:GTPase activator activity"/>
    <property type="evidence" value="ECO:0007669"/>
    <property type="project" value="TreeGrafter"/>
</dbReference>
<dbReference type="Proteomes" id="UP001149090">
    <property type="component" value="Unassembled WGS sequence"/>
</dbReference>
<feature type="domain" description="V-SNARE coiled-coil homology" evidence="5">
    <location>
        <begin position="633"/>
        <end position="693"/>
    </location>
</feature>
<feature type="region of interest" description="Disordered" evidence="4">
    <location>
        <begin position="194"/>
        <end position="271"/>
    </location>
</feature>
<evidence type="ECO:0000313" key="7">
    <source>
        <dbReference type="Proteomes" id="UP001149090"/>
    </source>
</evidence>
<dbReference type="AlphaFoldDB" id="A0A9Q0R406"/>
<comment type="caution">
    <text evidence="6">The sequence shown here is derived from an EMBL/GenBank/DDBJ whole genome shotgun (WGS) entry which is preliminary data.</text>
</comment>
<dbReference type="InterPro" id="IPR042855">
    <property type="entry name" value="V_SNARE_CC"/>
</dbReference>
<name>A0A9Q0R406_ANAIG</name>
<gene>
    <name evidence="6" type="ORF">M0811_03462</name>
</gene>
<dbReference type="InterPro" id="IPR036322">
    <property type="entry name" value="WD40_repeat_dom_sf"/>
</dbReference>
<dbReference type="CDD" id="cd15873">
    <property type="entry name" value="R-SNARE_STXBP5_6"/>
    <property type="match status" value="1"/>
</dbReference>
<dbReference type="GO" id="GO:0005886">
    <property type="term" value="C:plasma membrane"/>
    <property type="evidence" value="ECO:0007669"/>
    <property type="project" value="TreeGrafter"/>
</dbReference>
<dbReference type="PANTHER" id="PTHR10241">
    <property type="entry name" value="LETHAL 2 GIANT LARVAE PROTEIN"/>
    <property type="match status" value="1"/>
</dbReference>
<accession>A0A9Q0R406</accession>
<organism evidence="6 7">
    <name type="scientific">Anaeramoeba ignava</name>
    <name type="common">Anaerobic marine amoeba</name>
    <dbReference type="NCBI Taxonomy" id="1746090"/>
    <lineage>
        <taxon>Eukaryota</taxon>
        <taxon>Metamonada</taxon>
        <taxon>Anaeramoebidae</taxon>
        <taxon>Anaeramoeba</taxon>
    </lineage>
</organism>
<sequence length="694" mass="80558">MKQFSKIQIIQSTQKKDDLISFSGFFSSPWLNEIQTPDALILLYKSGKTTFYIENSSKNQNISFMEIPYHFRGKISPILAMKVYYQISETFLVSLSLSWMGSRNKNESFWPFNGGDFSNHYESKPSTVIITAHQDSFIRFWDASTFALLFICECDILKYLEEKNIPKPLDSTIFDFIFEPNSEHLFVSFKKEKKEDKKEDKKGDKPNSPRRKPLVLQKEEKNWKKENPKKEESKKEENQNQNPKKENEKENPKQEESKKENKKEENQNEKAEKSNYYITQLFKIHKTNLNQMKVLVVDENQLLITSDISGNVCVVSISKESPVIHFKNYGENKISFIQLFQVPIGKKKEIKQVNIAFIGFENGKIQLLDVSSGELIDLNVLNKLNINQKIIKVFLLNEFGSEIEKIEIIKDVKIPEIPAYYYLICFEKTIFLINSKLENVGKIEFEEIITQASILNISGNLKQNQKQNLDELLNQNNPNQNIKNGLILFTYSEKNHLIQNIKMISLLKLDEVFSINLKQSLEIPQKAFNDSLFDFLKDGRIFWVTKSSEFGQSSLLKNENYLSIPESLPSLYSTSIQVKQPKKLPNSTLKSKNKKVTLTEFYKSFGEKQYTQKKPQKEETFSSSLFQNDSTLKPIDDKIDGNDALGQISQARDKLLERGEKIENLEIRSNQLTNNSSEFLSNIRQLTQKKKGFF</sequence>
<keyword evidence="7" id="KW-1185">Reference proteome</keyword>
<dbReference type="GO" id="GO:0006893">
    <property type="term" value="P:Golgi to plasma membrane transport"/>
    <property type="evidence" value="ECO:0007669"/>
    <property type="project" value="TreeGrafter"/>
</dbReference>
<reference evidence="6" key="1">
    <citation type="submission" date="2022-10" db="EMBL/GenBank/DDBJ databases">
        <title>Novel sulphate-reducing endosymbionts in the free-living metamonad Anaeramoeba.</title>
        <authorList>
            <person name="Jerlstrom-Hultqvist J."/>
            <person name="Cepicka I."/>
            <person name="Gallot-Lavallee L."/>
            <person name="Salas-Leiva D."/>
            <person name="Curtis B.A."/>
            <person name="Zahonova K."/>
            <person name="Pipaliya S."/>
            <person name="Dacks J."/>
            <person name="Roger A.J."/>
        </authorList>
    </citation>
    <scope>NUCLEOTIDE SEQUENCE</scope>
    <source>
        <strain evidence="6">BMAN</strain>
    </source>
</reference>
<comment type="subcellular location">
    <subcellularLocation>
        <location evidence="1">Cytoplasm</location>
    </subcellularLocation>
</comment>
<dbReference type="GO" id="GO:0006887">
    <property type="term" value="P:exocytosis"/>
    <property type="evidence" value="ECO:0007669"/>
    <property type="project" value="TreeGrafter"/>
</dbReference>
<feature type="compositionally biased region" description="Basic and acidic residues" evidence="4">
    <location>
        <begin position="194"/>
        <end position="207"/>
    </location>
</feature>